<dbReference type="GO" id="GO:0010181">
    <property type="term" value="F:FMN binding"/>
    <property type="evidence" value="ECO:0007669"/>
    <property type="project" value="InterPro"/>
</dbReference>
<dbReference type="Gene3D" id="2.30.110.10">
    <property type="entry name" value="Electron Transport, Fmn-binding Protein, Chain A"/>
    <property type="match status" value="1"/>
</dbReference>
<dbReference type="Proteomes" id="UP000321379">
    <property type="component" value="Unassembled WGS sequence"/>
</dbReference>
<keyword evidence="4" id="KW-0560">Oxidoreductase</keyword>
<organism evidence="8 9">
    <name type="scientific">Lacisediminihabitans profunda</name>
    <dbReference type="NCBI Taxonomy" id="2594790"/>
    <lineage>
        <taxon>Bacteria</taxon>
        <taxon>Bacillati</taxon>
        <taxon>Actinomycetota</taxon>
        <taxon>Actinomycetes</taxon>
        <taxon>Micrococcales</taxon>
        <taxon>Microbacteriaceae</taxon>
        <taxon>Lacisediminihabitans</taxon>
    </lineage>
</organism>
<feature type="domain" description="Pyridoxamine 5'-phosphate oxidase N-terminal" evidence="6">
    <location>
        <begin position="22"/>
        <end position="127"/>
    </location>
</feature>
<dbReference type="PIRSF" id="PIRSF000190">
    <property type="entry name" value="Pyd_amn-ph_oxd"/>
    <property type="match status" value="1"/>
</dbReference>
<dbReference type="PANTHER" id="PTHR10851:SF0">
    <property type="entry name" value="PYRIDOXINE-5'-PHOSPHATE OXIDASE"/>
    <property type="match status" value="1"/>
</dbReference>
<comment type="caution">
    <text evidence="8">The sequence shown here is derived from an EMBL/GenBank/DDBJ whole genome shotgun (WGS) entry which is preliminary data.</text>
</comment>
<feature type="domain" description="Pyridoxine 5'-phosphate oxidase dimerisation C-terminal" evidence="7">
    <location>
        <begin position="150"/>
        <end position="188"/>
    </location>
</feature>
<feature type="binding site" evidence="5">
    <location>
        <position position="173"/>
    </location>
    <ligand>
        <name>FMN</name>
        <dbReference type="ChEBI" id="CHEBI:58210"/>
    </ligand>
</feature>
<accession>A0A5C8UQ46</accession>
<evidence type="ECO:0000256" key="5">
    <source>
        <dbReference type="PIRSR" id="PIRSR000190-2"/>
    </source>
</evidence>
<sequence>MSEPSEPWALAAEWLPANDDPERPQMTVATVSASGEPDARTVLLTEFDGQGFYFHTDALSRKAASIVANPAVALAFLWPGFSRQLVVQGRAEVAPAAEIAAAYRSRSPYLQQLAWLNTFEYAQAPDEERRARWAAFAASHPSGFDQPENWIGFLVRPSRMTFWTSDQEAASRRLEYRATSGGWTVAHLPG</sequence>
<dbReference type="AlphaFoldDB" id="A0A5C8UQ46"/>
<dbReference type="GO" id="GO:0004733">
    <property type="term" value="F:pyridoxamine phosphate oxidase activity"/>
    <property type="evidence" value="ECO:0007669"/>
    <property type="project" value="InterPro"/>
</dbReference>
<keyword evidence="2" id="KW-0285">Flavoprotein</keyword>
<evidence type="ECO:0000313" key="8">
    <source>
        <dbReference type="EMBL" id="TXN30034.1"/>
    </source>
</evidence>
<feature type="binding site" evidence="5">
    <location>
        <position position="84"/>
    </location>
    <ligand>
        <name>FMN</name>
        <dbReference type="ChEBI" id="CHEBI:58210"/>
    </ligand>
</feature>
<dbReference type="PANTHER" id="PTHR10851">
    <property type="entry name" value="PYRIDOXINE-5-PHOSPHATE OXIDASE"/>
    <property type="match status" value="1"/>
</dbReference>
<feature type="binding site" evidence="5">
    <location>
        <position position="163"/>
    </location>
    <ligand>
        <name>FMN</name>
        <dbReference type="ChEBI" id="CHEBI:58210"/>
    </ligand>
</feature>
<reference evidence="8 9" key="1">
    <citation type="submission" date="2019-08" db="EMBL/GenBank/DDBJ databases">
        <title>Bacterial whole genome sequence for Glaciihabitans sp. CHu50b-6-2.</title>
        <authorList>
            <person name="Jin L."/>
        </authorList>
    </citation>
    <scope>NUCLEOTIDE SEQUENCE [LARGE SCALE GENOMIC DNA]</scope>
    <source>
        <strain evidence="8 9">CHu50b-6-2</strain>
    </source>
</reference>
<dbReference type="InterPro" id="IPR000659">
    <property type="entry name" value="Pyridox_Oxase"/>
</dbReference>
<comment type="similarity">
    <text evidence="1">Belongs to the pyridoxamine 5'-phosphate oxidase family.</text>
</comment>
<dbReference type="SUPFAM" id="SSF50475">
    <property type="entry name" value="FMN-binding split barrel"/>
    <property type="match status" value="1"/>
</dbReference>
<evidence type="ECO:0000256" key="4">
    <source>
        <dbReference type="ARBA" id="ARBA00023002"/>
    </source>
</evidence>
<dbReference type="InterPro" id="IPR019576">
    <property type="entry name" value="Pyridoxamine_oxidase_dimer_C"/>
</dbReference>
<evidence type="ECO:0000313" key="9">
    <source>
        <dbReference type="Proteomes" id="UP000321379"/>
    </source>
</evidence>
<evidence type="ECO:0000259" key="7">
    <source>
        <dbReference type="Pfam" id="PF10590"/>
    </source>
</evidence>
<evidence type="ECO:0000256" key="3">
    <source>
        <dbReference type="ARBA" id="ARBA00022643"/>
    </source>
</evidence>
<dbReference type="RefSeq" id="WP_147784077.1">
    <property type="nucleotide sequence ID" value="NZ_VRMG01000008.1"/>
</dbReference>
<feature type="binding site" evidence="5">
    <location>
        <position position="62"/>
    </location>
    <ligand>
        <name>FMN</name>
        <dbReference type="ChEBI" id="CHEBI:58210"/>
    </ligand>
</feature>
<name>A0A5C8UQ46_9MICO</name>
<dbReference type="GO" id="GO:0008615">
    <property type="term" value="P:pyridoxine biosynthetic process"/>
    <property type="evidence" value="ECO:0007669"/>
    <property type="project" value="InterPro"/>
</dbReference>
<dbReference type="Pfam" id="PF10590">
    <property type="entry name" value="PNP_phzG_C"/>
    <property type="match status" value="1"/>
</dbReference>
<evidence type="ECO:0000256" key="1">
    <source>
        <dbReference type="ARBA" id="ARBA00007301"/>
    </source>
</evidence>
<dbReference type="InterPro" id="IPR012349">
    <property type="entry name" value="Split_barrel_FMN-bd"/>
</dbReference>
<comment type="cofactor">
    <cofactor evidence="5">
        <name>FMN</name>
        <dbReference type="ChEBI" id="CHEBI:58210"/>
    </cofactor>
    <text evidence="5">Binds 1 FMN per subunit.</text>
</comment>
<keyword evidence="3 5" id="KW-0288">FMN</keyword>
<gene>
    <name evidence="8" type="ORF">FVP33_12990</name>
</gene>
<dbReference type="InterPro" id="IPR011576">
    <property type="entry name" value="Pyridox_Oxase_N"/>
</dbReference>
<evidence type="ECO:0000256" key="2">
    <source>
        <dbReference type="ARBA" id="ARBA00022630"/>
    </source>
</evidence>
<dbReference type="EMBL" id="VRMG01000008">
    <property type="protein sequence ID" value="TXN30034.1"/>
    <property type="molecule type" value="Genomic_DNA"/>
</dbReference>
<protein>
    <submittedName>
        <fullName evidence="8">Pyridoxamine 5-phosphate oxidase</fullName>
    </submittedName>
</protein>
<proteinExistence type="inferred from homology"/>
<dbReference type="Pfam" id="PF01243">
    <property type="entry name" value="PNPOx_N"/>
    <property type="match status" value="1"/>
</dbReference>
<feature type="binding site" evidence="5">
    <location>
        <position position="61"/>
    </location>
    <ligand>
        <name>FMN</name>
        <dbReference type="ChEBI" id="CHEBI:58210"/>
    </ligand>
</feature>
<evidence type="ECO:0000259" key="6">
    <source>
        <dbReference type="Pfam" id="PF01243"/>
    </source>
</evidence>
<keyword evidence="9" id="KW-1185">Reference proteome</keyword>